<accession>A0A179BM20</accession>
<keyword evidence="3" id="KW-0159">Chromosome partition</keyword>
<organism evidence="5 6">
    <name type="scientific">Acidithiobacillus ferrooxidans</name>
    <name type="common">Thiobacillus ferrooxidans</name>
    <dbReference type="NCBI Taxonomy" id="920"/>
    <lineage>
        <taxon>Bacteria</taxon>
        <taxon>Pseudomonadati</taxon>
        <taxon>Pseudomonadota</taxon>
        <taxon>Acidithiobacillia</taxon>
        <taxon>Acidithiobacillales</taxon>
        <taxon>Acidithiobacillaceae</taxon>
        <taxon>Acidithiobacillus</taxon>
    </lineage>
</organism>
<dbReference type="InterPro" id="IPR036390">
    <property type="entry name" value="WH_DNA-bd_sf"/>
</dbReference>
<dbReference type="EMBL" id="LVXZ01000027">
    <property type="protein sequence ID" value="OAP92787.1"/>
    <property type="molecule type" value="Genomic_DNA"/>
</dbReference>
<dbReference type="Proteomes" id="UP000078302">
    <property type="component" value="Unassembled WGS sequence"/>
</dbReference>
<dbReference type="Gene3D" id="1.10.10.10">
    <property type="entry name" value="Winged helix-like DNA-binding domain superfamily/Winged helix DNA-binding domain"/>
    <property type="match status" value="2"/>
</dbReference>
<dbReference type="SUPFAM" id="SSF46785">
    <property type="entry name" value="Winged helix' DNA-binding domain"/>
    <property type="match status" value="2"/>
</dbReference>
<comment type="caution">
    <text evidence="5">The sequence shown here is derived from an EMBL/GenBank/DDBJ whole genome shotgun (WGS) entry which is preliminary data.</text>
</comment>
<dbReference type="GO" id="GO:0051301">
    <property type="term" value="P:cell division"/>
    <property type="evidence" value="ECO:0007669"/>
    <property type="project" value="UniProtKB-KW"/>
</dbReference>
<dbReference type="AlphaFoldDB" id="A0A179BM20"/>
<dbReference type="InterPro" id="IPR036388">
    <property type="entry name" value="WH-like_DNA-bd_sf"/>
</dbReference>
<evidence type="ECO:0000256" key="3">
    <source>
        <dbReference type="ARBA" id="ARBA00022829"/>
    </source>
</evidence>
<dbReference type="Pfam" id="PF04079">
    <property type="entry name" value="SMC_ScpB"/>
    <property type="match status" value="1"/>
</dbReference>
<gene>
    <name evidence="5" type="ORF">A4H96_03000</name>
</gene>
<dbReference type="PANTHER" id="PTHR34298:SF2">
    <property type="entry name" value="SEGREGATION AND CONDENSATION PROTEIN B"/>
    <property type="match status" value="1"/>
</dbReference>
<dbReference type="InterPro" id="IPR005234">
    <property type="entry name" value="ScpB_csome_segregation"/>
</dbReference>
<dbReference type="OrthoDB" id="9806226at2"/>
<keyword evidence="6" id="KW-1185">Reference proteome</keyword>
<protein>
    <submittedName>
        <fullName evidence="5">Segregation and condensation protein B</fullName>
    </submittedName>
</protein>
<dbReference type="NCBIfam" id="TIGR00281">
    <property type="entry name" value="SMC-Scp complex subunit ScpB"/>
    <property type="match status" value="1"/>
</dbReference>
<dbReference type="PIRSF" id="PIRSF019345">
    <property type="entry name" value="ScpB"/>
    <property type="match status" value="1"/>
</dbReference>
<reference evidence="5 6" key="1">
    <citation type="submission" date="2016-04" db="EMBL/GenBank/DDBJ databases">
        <title>Acidithiobacillus ferrooxidans genome sequencing and assembly.</title>
        <authorList>
            <person name="Zhou Z."/>
        </authorList>
    </citation>
    <scope>NUCLEOTIDE SEQUENCE [LARGE SCALE GENOMIC DNA]</scope>
    <source>
        <strain evidence="5 6">BY0502</strain>
    </source>
</reference>
<keyword evidence="2" id="KW-0132">Cell division</keyword>
<dbReference type="GO" id="GO:0051304">
    <property type="term" value="P:chromosome separation"/>
    <property type="evidence" value="ECO:0007669"/>
    <property type="project" value="InterPro"/>
</dbReference>
<dbReference type="RefSeq" id="WP_064218221.1">
    <property type="nucleotide sequence ID" value="NZ_LVXZ01000027.1"/>
</dbReference>
<evidence type="ECO:0000256" key="2">
    <source>
        <dbReference type="ARBA" id="ARBA00022618"/>
    </source>
</evidence>
<evidence type="ECO:0000256" key="1">
    <source>
        <dbReference type="ARBA" id="ARBA00022490"/>
    </source>
</evidence>
<proteinExistence type="predicted"/>
<evidence type="ECO:0000313" key="6">
    <source>
        <dbReference type="Proteomes" id="UP000078302"/>
    </source>
</evidence>
<name>A0A179BM20_ACIFR</name>
<keyword evidence="1" id="KW-0963">Cytoplasm</keyword>
<keyword evidence="4" id="KW-0131">Cell cycle</keyword>
<dbReference type="PANTHER" id="PTHR34298">
    <property type="entry name" value="SEGREGATION AND CONDENSATION PROTEIN B"/>
    <property type="match status" value="1"/>
</dbReference>
<sequence length="179" mass="19620">MREALLALFLSSAEPLSREQLASICDDNPDCAGWEAELDTLLAVGEGVLQLVCVAGGYRLQIHPRHNAILARLHVEAPRPLSKATLETLAVIAYQQPVTRPEIEHWRGVAVSAQIMQQLQDRGWIMVAGHRETPGRPALWVTTSQFLEHFSLASLAGLPTIIGAAEAECEEEKGRRDPS</sequence>
<evidence type="ECO:0000313" key="5">
    <source>
        <dbReference type="EMBL" id="OAP92787.1"/>
    </source>
</evidence>
<evidence type="ECO:0000256" key="4">
    <source>
        <dbReference type="ARBA" id="ARBA00023306"/>
    </source>
</evidence>